<evidence type="ECO:0000313" key="4">
    <source>
        <dbReference type="Proteomes" id="UP001515480"/>
    </source>
</evidence>
<feature type="compositionally biased region" description="Acidic residues" evidence="1">
    <location>
        <begin position="221"/>
        <end position="233"/>
    </location>
</feature>
<dbReference type="CDD" id="cd06223">
    <property type="entry name" value="PRTases_typeI"/>
    <property type="match status" value="1"/>
</dbReference>
<dbReference type="SUPFAM" id="SSF53271">
    <property type="entry name" value="PRTase-like"/>
    <property type="match status" value="1"/>
</dbReference>
<dbReference type="Gene3D" id="3.40.50.2020">
    <property type="match status" value="1"/>
</dbReference>
<evidence type="ECO:0000259" key="2">
    <source>
        <dbReference type="Pfam" id="PF14681"/>
    </source>
</evidence>
<evidence type="ECO:0000313" key="3">
    <source>
        <dbReference type="EMBL" id="KAL1508551.1"/>
    </source>
</evidence>
<evidence type="ECO:0000256" key="1">
    <source>
        <dbReference type="SAM" id="MobiDB-lite"/>
    </source>
</evidence>
<dbReference type="Proteomes" id="UP001515480">
    <property type="component" value="Unassembled WGS sequence"/>
</dbReference>
<dbReference type="AlphaFoldDB" id="A0AB34IZE1"/>
<dbReference type="Pfam" id="PF14681">
    <property type="entry name" value="UPRTase"/>
    <property type="match status" value="1"/>
</dbReference>
<name>A0AB34IZE1_PRYPA</name>
<dbReference type="InterPro" id="IPR029057">
    <property type="entry name" value="PRTase-like"/>
</dbReference>
<feature type="domain" description="Phosphoribosyltransferase" evidence="2">
    <location>
        <begin position="6"/>
        <end position="215"/>
    </location>
</feature>
<protein>
    <recommendedName>
        <fullName evidence="2">Phosphoribosyltransferase domain-containing protein</fullName>
    </recommendedName>
</protein>
<reference evidence="3 4" key="1">
    <citation type="journal article" date="2024" name="Science">
        <title>Giant polyketide synthase enzymes in the biosynthesis of giant marine polyether toxins.</title>
        <authorList>
            <person name="Fallon T.R."/>
            <person name="Shende V.V."/>
            <person name="Wierzbicki I.H."/>
            <person name="Pendleton A.L."/>
            <person name="Watervoot N.F."/>
            <person name="Auber R.P."/>
            <person name="Gonzalez D.J."/>
            <person name="Wisecaver J.H."/>
            <person name="Moore B.S."/>
        </authorList>
    </citation>
    <scope>NUCLEOTIDE SEQUENCE [LARGE SCALE GENOMIC DNA]</scope>
    <source>
        <strain evidence="3 4">12B1</strain>
    </source>
</reference>
<accession>A0AB34IZE1</accession>
<organism evidence="3 4">
    <name type="scientific">Prymnesium parvum</name>
    <name type="common">Toxic golden alga</name>
    <dbReference type="NCBI Taxonomy" id="97485"/>
    <lineage>
        <taxon>Eukaryota</taxon>
        <taxon>Haptista</taxon>
        <taxon>Haptophyta</taxon>
        <taxon>Prymnesiophyceae</taxon>
        <taxon>Prymnesiales</taxon>
        <taxon>Prymnesiaceae</taxon>
        <taxon>Prymnesium</taxon>
    </lineage>
</organism>
<gene>
    <name evidence="3" type="ORF">AB1Y20_004650</name>
</gene>
<dbReference type="EMBL" id="JBGBPQ010000016">
    <property type="protein sequence ID" value="KAL1508551.1"/>
    <property type="molecule type" value="Genomic_DNA"/>
</dbReference>
<feature type="region of interest" description="Disordered" evidence="1">
    <location>
        <begin position="206"/>
        <end position="233"/>
    </location>
</feature>
<keyword evidence="4" id="KW-1185">Reference proteome</keyword>
<proteinExistence type="predicted"/>
<dbReference type="NCBIfam" id="NF001097">
    <property type="entry name" value="PRK00129.1"/>
    <property type="match status" value="1"/>
</dbReference>
<dbReference type="InterPro" id="IPR000836">
    <property type="entry name" value="PRTase_dom"/>
</dbReference>
<comment type="caution">
    <text evidence="3">The sequence shown here is derived from an EMBL/GenBank/DDBJ whole genome shotgun (WGS) entry which is preliminary data.</text>
</comment>
<sequence length="233" mass="25536">MAPSQSSHPLILHKITQMRKATNRPKYLNQLMKEVSTFLCYEATADLQLGPCKVQTSVCEEDGLRLTDRVGIVPVLRGGLGMVDAMTEMVSNAQVWHLGIYKDKESLLPVEYYNKLPKKVTVNSVYVLDPMPISGSTAVAAIDILKSWGGSLKAQLRIKFVCIVASESAINFICSSHPDVMVHVGYIDKETDSSGKPMRPIMPGMGDIGDRMFGTGPEDATPLEDDEAMQDDS</sequence>